<organism evidence="2 3">
    <name type="scientific">Halovivax cerinus</name>
    <dbReference type="NCBI Taxonomy" id="1487865"/>
    <lineage>
        <taxon>Archaea</taxon>
        <taxon>Methanobacteriati</taxon>
        <taxon>Methanobacteriota</taxon>
        <taxon>Stenosarchaea group</taxon>
        <taxon>Halobacteria</taxon>
        <taxon>Halobacteriales</taxon>
        <taxon>Natrialbaceae</taxon>
        <taxon>Halovivax</taxon>
    </lineage>
</organism>
<sequence length="245" mass="25122">MTEVVVEEATNQFDVDGLVDGLVGGESLGEQVDSAEVGRAVGARLGEAAGQRVGSAIGRRVQETLDTIDESADPRDIIADLATAVRDGLADALSESRERGSALATVVDAARDAGLGSIITDAIGGESGDADVADGEEPEDVDDELDSGDDGESESASGDESESEAASGEDTQASEATVPDAVDAESIDADDLDSLKTETLEAYLQSISYRDLQSIAKDIGVTANITHEEMAGRIVDAVTDDGDES</sequence>
<dbReference type="AlphaFoldDB" id="A0ABD5NLR5"/>
<dbReference type="RefSeq" id="WP_256530604.1">
    <property type="nucleotide sequence ID" value="NZ_CP101824.1"/>
</dbReference>
<dbReference type="Proteomes" id="UP001595846">
    <property type="component" value="Unassembled WGS sequence"/>
</dbReference>
<reference evidence="2 3" key="1">
    <citation type="journal article" date="2019" name="Int. J. Syst. Evol. Microbiol.">
        <title>The Global Catalogue of Microorganisms (GCM) 10K type strain sequencing project: providing services to taxonomists for standard genome sequencing and annotation.</title>
        <authorList>
            <consortium name="The Broad Institute Genomics Platform"/>
            <consortium name="The Broad Institute Genome Sequencing Center for Infectious Disease"/>
            <person name="Wu L."/>
            <person name="Ma J."/>
        </authorList>
    </citation>
    <scope>NUCLEOTIDE SEQUENCE [LARGE SCALE GENOMIC DNA]</scope>
    <source>
        <strain evidence="2 3">IBRC-M 10256</strain>
    </source>
</reference>
<proteinExistence type="predicted"/>
<dbReference type="GeneID" id="73903292"/>
<evidence type="ECO:0000256" key="1">
    <source>
        <dbReference type="SAM" id="MobiDB-lite"/>
    </source>
</evidence>
<keyword evidence="3" id="KW-1185">Reference proteome</keyword>
<comment type="caution">
    <text evidence="2">The sequence shown here is derived from an EMBL/GenBank/DDBJ whole genome shotgun (WGS) entry which is preliminary data.</text>
</comment>
<accession>A0ABD5NLR5</accession>
<protein>
    <submittedName>
        <fullName evidence="2">Uncharacterized protein</fullName>
    </submittedName>
</protein>
<dbReference type="EMBL" id="JBHSAQ010000002">
    <property type="protein sequence ID" value="MFC3957911.1"/>
    <property type="molecule type" value="Genomic_DNA"/>
</dbReference>
<evidence type="ECO:0000313" key="3">
    <source>
        <dbReference type="Proteomes" id="UP001595846"/>
    </source>
</evidence>
<evidence type="ECO:0000313" key="2">
    <source>
        <dbReference type="EMBL" id="MFC3957911.1"/>
    </source>
</evidence>
<name>A0ABD5NLR5_9EURY</name>
<gene>
    <name evidence="2" type="ORF">ACFOUR_05940</name>
</gene>
<feature type="compositionally biased region" description="Acidic residues" evidence="1">
    <location>
        <begin position="182"/>
        <end position="192"/>
    </location>
</feature>
<feature type="compositionally biased region" description="Acidic residues" evidence="1">
    <location>
        <begin position="128"/>
        <end position="163"/>
    </location>
</feature>
<feature type="region of interest" description="Disordered" evidence="1">
    <location>
        <begin position="120"/>
        <end position="194"/>
    </location>
</feature>